<dbReference type="RefSeq" id="WP_058642017.1">
    <property type="nucleotide sequence ID" value="NZ_LDSL01000064.1"/>
</dbReference>
<sequence length="96" mass="10151">MPFYRLGIGIVHMKGSKLPAPCAARVLIEGKEAACLAPSGFLCDGPSKSGKGTCDAAMCERHATQVGPNSHLCPSCRTEAVDEIGQRNLFTHLVQP</sequence>
<comment type="caution">
    <text evidence="1">The sequence shown here is derived from an EMBL/GenBank/DDBJ whole genome shotgun (WGS) entry which is preliminary data.</text>
</comment>
<dbReference type="AlphaFoldDB" id="A0A147GWB2"/>
<dbReference type="OrthoDB" id="9009086at2"/>
<keyword evidence="2" id="KW-1185">Reference proteome</keyword>
<proteinExistence type="predicted"/>
<organism evidence="1 2">
    <name type="scientific">Pseudacidovorax intermedius</name>
    <dbReference type="NCBI Taxonomy" id="433924"/>
    <lineage>
        <taxon>Bacteria</taxon>
        <taxon>Pseudomonadati</taxon>
        <taxon>Pseudomonadota</taxon>
        <taxon>Betaproteobacteria</taxon>
        <taxon>Burkholderiales</taxon>
        <taxon>Comamonadaceae</taxon>
        <taxon>Pseudacidovorax</taxon>
    </lineage>
</organism>
<dbReference type="EMBL" id="LDSL01000064">
    <property type="protein sequence ID" value="KTT21874.1"/>
    <property type="molecule type" value="Genomic_DNA"/>
</dbReference>
<evidence type="ECO:0000313" key="1">
    <source>
        <dbReference type="EMBL" id="KTT21874.1"/>
    </source>
</evidence>
<name>A0A147GWB2_9BURK</name>
<evidence type="ECO:0000313" key="2">
    <source>
        <dbReference type="Proteomes" id="UP000072741"/>
    </source>
</evidence>
<accession>A0A147GWB2</accession>
<protein>
    <submittedName>
        <fullName evidence="1">Uncharacterized protein</fullName>
    </submittedName>
</protein>
<gene>
    <name evidence="1" type="ORF">NS331_10945</name>
</gene>
<reference evidence="1 2" key="1">
    <citation type="journal article" date="2016" name="Front. Microbiol.">
        <title>Genomic Resource of Rice Seed Associated Bacteria.</title>
        <authorList>
            <person name="Midha S."/>
            <person name="Bansal K."/>
            <person name="Sharma S."/>
            <person name="Kumar N."/>
            <person name="Patil P.P."/>
            <person name="Chaudhry V."/>
            <person name="Patil P.B."/>
        </authorList>
    </citation>
    <scope>NUCLEOTIDE SEQUENCE [LARGE SCALE GENOMIC DNA]</scope>
    <source>
        <strain evidence="1 2">NS331</strain>
    </source>
</reference>
<dbReference type="Proteomes" id="UP000072741">
    <property type="component" value="Unassembled WGS sequence"/>
</dbReference>